<name>A0A1X7TMQ5_AMPQE</name>
<sequence>MTLKRNKGGYKCHRFGSTQHFIRDCPFRGWGATKEARGAESEDSNKYGNHVAQLYVSLQSLQYYKEVRHAVWNMMCSTSFIWLLN</sequence>
<dbReference type="AlphaFoldDB" id="A0A1X7TMQ5"/>
<evidence type="ECO:0000313" key="1">
    <source>
        <dbReference type="EnsemblMetazoa" id="Aqu2.1.16213_001"/>
    </source>
</evidence>
<dbReference type="EnsemblMetazoa" id="Aqu2.1.16213_001">
    <property type="protein sequence ID" value="Aqu2.1.16213_001"/>
    <property type="gene ID" value="Aqu2.1.16213"/>
</dbReference>
<dbReference type="InParanoid" id="A0A1X7TMQ5"/>
<organism evidence="1">
    <name type="scientific">Amphimedon queenslandica</name>
    <name type="common">Sponge</name>
    <dbReference type="NCBI Taxonomy" id="400682"/>
    <lineage>
        <taxon>Eukaryota</taxon>
        <taxon>Metazoa</taxon>
        <taxon>Porifera</taxon>
        <taxon>Demospongiae</taxon>
        <taxon>Heteroscleromorpha</taxon>
        <taxon>Haplosclerida</taxon>
        <taxon>Niphatidae</taxon>
        <taxon>Amphimedon</taxon>
    </lineage>
</organism>
<reference evidence="1" key="1">
    <citation type="submission" date="2017-05" db="UniProtKB">
        <authorList>
            <consortium name="EnsemblMetazoa"/>
        </authorList>
    </citation>
    <scope>IDENTIFICATION</scope>
</reference>
<proteinExistence type="predicted"/>
<protein>
    <submittedName>
        <fullName evidence="1">Uncharacterized protein</fullName>
    </submittedName>
</protein>
<accession>A0A1X7TMQ5</accession>